<name>A0A1I4CLJ5_9HYPH</name>
<protein>
    <submittedName>
        <fullName evidence="7">Membrane protein involved in the export of O-antigen and teichoic acid</fullName>
    </submittedName>
</protein>
<dbReference type="InterPro" id="IPR002797">
    <property type="entry name" value="Polysacc_synth"/>
</dbReference>
<dbReference type="STRING" id="414703.SAMN04488125_104227"/>
<keyword evidence="3 6" id="KW-0812">Transmembrane</keyword>
<accession>A0A1I4CLJ5</accession>
<reference evidence="8" key="1">
    <citation type="submission" date="2016-10" db="EMBL/GenBank/DDBJ databases">
        <authorList>
            <person name="Varghese N."/>
            <person name="Submissions S."/>
        </authorList>
    </citation>
    <scope>NUCLEOTIDE SEQUENCE [LARGE SCALE GENOMIC DNA]</scope>
    <source>
        <strain evidence="8">CGMCC 1.6474</strain>
    </source>
</reference>
<dbReference type="GO" id="GO:0005886">
    <property type="term" value="C:plasma membrane"/>
    <property type="evidence" value="ECO:0007669"/>
    <property type="project" value="UniProtKB-SubCell"/>
</dbReference>
<evidence type="ECO:0000256" key="2">
    <source>
        <dbReference type="ARBA" id="ARBA00022475"/>
    </source>
</evidence>
<evidence type="ECO:0000256" key="6">
    <source>
        <dbReference type="SAM" id="Phobius"/>
    </source>
</evidence>
<evidence type="ECO:0000256" key="3">
    <source>
        <dbReference type="ARBA" id="ARBA00022692"/>
    </source>
</evidence>
<sequence length="464" mass="47357">MAADEWAAGPFPDAASPFRRVRARLRAARAGAGGAALGVFSLRIAAAGCAYLAQVLMARMMGGEEYGIFATVWVWIAILGHTATLGLAQGACRFLPVERARGQLDAVRGFLVGGALASAAGGLCLALAGLAIAEIQHDVLDGLYGGPILVAVVVVPLFAFQDYLEGVARSQGWPMLAIAPPYLLRQGLIMAGMIGAVLFGAPAHAWVAIACTLVATGVSATVQGAVLLARLRRHLPAGPRTYRWRIWLTACLPIAAGELATSAFGFVDVVLLGFLAPPASVGLYFAATRIQQFVVFVAYAASAATAPRFAAARAEGDEAGLAALVRMQARWTFLGTVVVGLGVIAAAPLLLGLFGSDFHDSLPVLAILVAGGVTASLFGPGEDILIMLGGERLCVAITLAMLALAVLLCLVLIPWLGIVGAALAMAGATALRGLAMAAGARAVHGIATPAFARAAPSPGRKGAA</sequence>
<evidence type="ECO:0000256" key="1">
    <source>
        <dbReference type="ARBA" id="ARBA00004651"/>
    </source>
</evidence>
<organism evidence="7 8">
    <name type="scientific">Methylorubrum salsuginis</name>
    <dbReference type="NCBI Taxonomy" id="414703"/>
    <lineage>
        <taxon>Bacteria</taxon>
        <taxon>Pseudomonadati</taxon>
        <taxon>Pseudomonadota</taxon>
        <taxon>Alphaproteobacteria</taxon>
        <taxon>Hyphomicrobiales</taxon>
        <taxon>Methylobacteriaceae</taxon>
        <taxon>Methylorubrum</taxon>
    </lineage>
</organism>
<keyword evidence="2" id="KW-1003">Cell membrane</keyword>
<dbReference type="RefSeq" id="WP_425287047.1">
    <property type="nucleotide sequence ID" value="NZ_FOSV01000004.1"/>
</dbReference>
<gene>
    <name evidence="7" type="ORF">SAMN04488125_104227</name>
</gene>
<dbReference type="PANTHER" id="PTHR30250:SF11">
    <property type="entry name" value="O-ANTIGEN TRANSPORTER-RELATED"/>
    <property type="match status" value="1"/>
</dbReference>
<feature type="transmembrane region" description="Helical" evidence="6">
    <location>
        <begin position="361"/>
        <end position="381"/>
    </location>
</feature>
<dbReference type="Pfam" id="PF01943">
    <property type="entry name" value="Polysacc_synt"/>
    <property type="match status" value="1"/>
</dbReference>
<dbReference type="AlphaFoldDB" id="A0A1I4CLJ5"/>
<feature type="transmembrane region" description="Helical" evidence="6">
    <location>
        <begin position="144"/>
        <end position="164"/>
    </location>
</feature>
<dbReference type="EMBL" id="FOSV01000004">
    <property type="protein sequence ID" value="SFK80831.1"/>
    <property type="molecule type" value="Genomic_DNA"/>
</dbReference>
<feature type="transmembrane region" description="Helical" evidence="6">
    <location>
        <begin position="250"/>
        <end position="275"/>
    </location>
</feature>
<feature type="transmembrane region" description="Helical" evidence="6">
    <location>
        <begin position="290"/>
        <end position="310"/>
    </location>
</feature>
<feature type="transmembrane region" description="Helical" evidence="6">
    <location>
        <begin position="176"/>
        <end position="199"/>
    </location>
</feature>
<feature type="transmembrane region" description="Helical" evidence="6">
    <location>
        <begin position="205"/>
        <end position="229"/>
    </location>
</feature>
<dbReference type="Proteomes" id="UP000198804">
    <property type="component" value="Unassembled WGS sequence"/>
</dbReference>
<evidence type="ECO:0000256" key="4">
    <source>
        <dbReference type="ARBA" id="ARBA00022989"/>
    </source>
</evidence>
<keyword evidence="5 6" id="KW-0472">Membrane</keyword>
<keyword evidence="4 6" id="KW-1133">Transmembrane helix</keyword>
<dbReference type="InterPro" id="IPR050833">
    <property type="entry name" value="Poly_Biosynth_Transport"/>
</dbReference>
<evidence type="ECO:0000313" key="7">
    <source>
        <dbReference type="EMBL" id="SFK80831.1"/>
    </source>
</evidence>
<evidence type="ECO:0000256" key="5">
    <source>
        <dbReference type="ARBA" id="ARBA00023136"/>
    </source>
</evidence>
<feature type="transmembrane region" description="Helical" evidence="6">
    <location>
        <begin position="30"/>
        <end position="54"/>
    </location>
</feature>
<feature type="transmembrane region" description="Helical" evidence="6">
    <location>
        <begin position="331"/>
        <end position="355"/>
    </location>
</feature>
<feature type="transmembrane region" description="Helical" evidence="6">
    <location>
        <begin position="109"/>
        <end position="132"/>
    </location>
</feature>
<feature type="transmembrane region" description="Helical" evidence="6">
    <location>
        <begin position="393"/>
        <end position="416"/>
    </location>
</feature>
<dbReference type="PANTHER" id="PTHR30250">
    <property type="entry name" value="PST FAMILY PREDICTED COLANIC ACID TRANSPORTER"/>
    <property type="match status" value="1"/>
</dbReference>
<evidence type="ECO:0000313" key="8">
    <source>
        <dbReference type="Proteomes" id="UP000198804"/>
    </source>
</evidence>
<feature type="transmembrane region" description="Helical" evidence="6">
    <location>
        <begin position="66"/>
        <end position="88"/>
    </location>
</feature>
<comment type="subcellular location">
    <subcellularLocation>
        <location evidence="1">Cell membrane</location>
        <topology evidence="1">Multi-pass membrane protein</topology>
    </subcellularLocation>
</comment>
<proteinExistence type="predicted"/>
<keyword evidence="8" id="KW-1185">Reference proteome</keyword>